<dbReference type="OMA" id="MLDMNVK"/>
<gene>
    <name evidence="12" type="primary">LOC104585777</name>
</gene>
<dbReference type="GO" id="GO:0016125">
    <property type="term" value="P:sterol metabolic process"/>
    <property type="evidence" value="ECO:0000318"/>
    <property type="project" value="GO_Central"/>
</dbReference>
<accession>A0A1U7YQA8</accession>
<keyword evidence="6 10" id="KW-1133">Transmembrane helix</keyword>
<proteinExistence type="inferred from homology"/>
<dbReference type="InterPro" id="IPR007290">
    <property type="entry name" value="Arv1"/>
</dbReference>
<feature type="transmembrane region" description="Helical" evidence="10">
    <location>
        <begin position="123"/>
        <end position="142"/>
    </location>
</feature>
<protein>
    <recommendedName>
        <fullName evidence="10">Protein ARV</fullName>
    </recommendedName>
</protein>
<evidence type="ECO:0000313" key="11">
    <source>
        <dbReference type="Proteomes" id="UP000189703"/>
    </source>
</evidence>
<evidence type="ECO:0000256" key="1">
    <source>
        <dbReference type="ARBA" id="ARBA00004477"/>
    </source>
</evidence>
<evidence type="ECO:0000256" key="6">
    <source>
        <dbReference type="ARBA" id="ARBA00022989"/>
    </source>
</evidence>
<dbReference type="GO" id="GO:0005794">
    <property type="term" value="C:Golgi apparatus"/>
    <property type="evidence" value="ECO:0000318"/>
    <property type="project" value="GO_Central"/>
</dbReference>
<keyword evidence="4 10" id="KW-0812">Transmembrane</keyword>
<dbReference type="PANTHER" id="PTHR14467">
    <property type="entry name" value="ARV1"/>
    <property type="match status" value="1"/>
</dbReference>
<evidence type="ECO:0000256" key="9">
    <source>
        <dbReference type="ARBA" id="ARBA00023136"/>
    </source>
</evidence>
<evidence type="ECO:0000256" key="2">
    <source>
        <dbReference type="ARBA" id="ARBA00009187"/>
    </source>
</evidence>
<keyword evidence="8 10" id="KW-0443">Lipid metabolism</keyword>
<evidence type="ECO:0000313" key="12">
    <source>
        <dbReference type="RefSeq" id="XP_010241060.1"/>
    </source>
</evidence>
<organism evidence="11 12">
    <name type="scientific">Nelumbo nucifera</name>
    <name type="common">Sacred lotus</name>
    <dbReference type="NCBI Taxonomy" id="4432"/>
    <lineage>
        <taxon>Eukaryota</taxon>
        <taxon>Viridiplantae</taxon>
        <taxon>Streptophyta</taxon>
        <taxon>Embryophyta</taxon>
        <taxon>Tracheophyta</taxon>
        <taxon>Spermatophyta</taxon>
        <taxon>Magnoliopsida</taxon>
        <taxon>Proteales</taxon>
        <taxon>Nelumbonaceae</taxon>
        <taxon>Nelumbo</taxon>
    </lineage>
</organism>
<keyword evidence="5 10" id="KW-0256">Endoplasmic reticulum</keyword>
<dbReference type="PANTHER" id="PTHR14467:SF0">
    <property type="entry name" value="PROTEIN ARV1"/>
    <property type="match status" value="1"/>
</dbReference>
<keyword evidence="7 10" id="KW-0445">Lipid transport</keyword>
<comment type="subcellular location">
    <subcellularLocation>
        <location evidence="1 10">Endoplasmic reticulum membrane</location>
        <topology evidence="1 10">Multi-pass membrane protein</topology>
    </subcellularLocation>
</comment>
<reference evidence="12" key="1">
    <citation type="submission" date="2025-08" db="UniProtKB">
        <authorList>
            <consortium name="RefSeq"/>
        </authorList>
    </citation>
    <scope>IDENTIFICATION</scope>
</reference>
<comment type="similarity">
    <text evidence="2 10">Belongs to the ARV1 family.</text>
</comment>
<comment type="function">
    <text evidence="10">Mediator of sterol homeostasis involved in sterol uptake, trafficking and distribution into membranes.</text>
</comment>
<dbReference type="GO" id="GO:0097036">
    <property type="term" value="P:regulation of plasma membrane sterol distribution"/>
    <property type="evidence" value="ECO:0000318"/>
    <property type="project" value="GO_Central"/>
</dbReference>
<dbReference type="AlphaFoldDB" id="A0A1U7YQA8"/>
<dbReference type="GeneID" id="104585777"/>
<dbReference type="RefSeq" id="XP_010241060.1">
    <property type="nucleotide sequence ID" value="XM_010242758.2"/>
</dbReference>
<dbReference type="OrthoDB" id="2192830at2759"/>
<feature type="transmembrane region" description="Helical" evidence="10">
    <location>
        <begin position="180"/>
        <end position="199"/>
    </location>
</feature>
<evidence type="ECO:0000256" key="7">
    <source>
        <dbReference type="ARBA" id="ARBA00023055"/>
    </source>
</evidence>
<dbReference type="GO" id="GO:0005789">
    <property type="term" value="C:endoplasmic reticulum membrane"/>
    <property type="evidence" value="ECO:0007669"/>
    <property type="project" value="UniProtKB-SubCell"/>
</dbReference>
<dbReference type="GO" id="GO:0032541">
    <property type="term" value="C:cortical endoplasmic reticulum"/>
    <property type="evidence" value="ECO:0000318"/>
    <property type="project" value="GO_Central"/>
</dbReference>
<keyword evidence="11" id="KW-1185">Reference proteome</keyword>
<keyword evidence="9 10" id="KW-0472">Membrane</keyword>
<dbReference type="Proteomes" id="UP000189703">
    <property type="component" value="Unplaced"/>
</dbReference>
<dbReference type="GO" id="GO:0032366">
    <property type="term" value="P:intracellular sterol transport"/>
    <property type="evidence" value="ECO:0000318"/>
    <property type="project" value="GO_Central"/>
</dbReference>
<keyword evidence="10" id="KW-0746">Sphingolipid metabolism</keyword>
<dbReference type="InParanoid" id="A0A1U7YQA8"/>
<evidence type="ECO:0000256" key="4">
    <source>
        <dbReference type="ARBA" id="ARBA00022692"/>
    </source>
</evidence>
<name>A0A1U7YQA8_NELNU</name>
<sequence length="241" mass="27645">MDLRCVHCGVAVRTLFVQYSPGNIRLMKCENCKEVADEYIECETMILLIDLILHKQKAYRHLLYNTLNRHTVDFEGIWWKSSFVFLLLDACRILVLRRNGEYWGLSRSSWTSAWVCGKMLMDVLFENLVFICFLSIATRILLKSLPEVARYKDILLAIVVSSYFKVFFIAMMVWEFPASVVFIIDGFVLSSNVVALKVVTHSAMARCIGVCFIAHASKFLGNRVLEVPLSISLRYFSILGC</sequence>
<evidence type="ECO:0000256" key="3">
    <source>
        <dbReference type="ARBA" id="ARBA00022448"/>
    </source>
</evidence>
<evidence type="ECO:0000256" key="5">
    <source>
        <dbReference type="ARBA" id="ARBA00022824"/>
    </source>
</evidence>
<feature type="transmembrane region" description="Helical" evidence="10">
    <location>
        <begin position="154"/>
        <end position="174"/>
    </location>
</feature>
<evidence type="ECO:0000256" key="8">
    <source>
        <dbReference type="ARBA" id="ARBA00023098"/>
    </source>
</evidence>
<dbReference type="GO" id="GO:0006665">
    <property type="term" value="P:sphingolipid metabolic process"/>
    <property type="evidence" value="ECO:0000318"/>
    <property type="project" value="GO_Central"/>
</dbReference>
<comment type="function">
    <text evidence="10">Regulates also the sphingolipid metabolism.</text>
</comment>
<dbReference type="FunCoup" id="A0A1U7YQA8">
    <property type="interactions" value="3104"/>
</dbReference>
<dbReference type="Pfam" id="PF04161">
    <property type="entry name" value="Arv1"/>
    <property type="match status" value="1"/>
</dbReference>
<keyword evidence="3 10" id="KW-0813">Transport</keyword>
<dbReference type="KEGG" id="nnu:104585777"/>
<evidence type="ECO:0000256" key="10">
    <source>
        <dbReference type="RuleBase" id="RU368065"/>
    </source>
</evidence>
<dbReference type="STRING" id="4432.A0A1U7YQA8"/>
<dbReference type="eggNOG" id="KOG3134">
    <property type="taxonomic scope" value="Eukaryota"/>
</dbReference>